<dbReference type="PIRSF" id="PIRSF002741">
    <property type="entry name" value="MppA"/>
    <property type="match status" value="1"/>
</dbReference>
<name>A0ABW4SD90_9BACL</name>
<dbReference type="EMBL" id="JBHUGI010000004">
    <property type="protein sequence ID" value="MFD1926800.1"/>
    <property type="molecule type" value="Genomic_DNA"/>
</dbReference>
<evidence type="ECO:0000259" key="4">
    <source>
        <dbReference type="Pfam" id="PF00496"/>
    </source>
</evidence>
<evidence type="ECO:0000256" key="3">
    <source>
        <dbReference type="SAM" id="SignalP"/>
    </source>
</evidence>
<feature type="region of interest" description="Disordered" evidence="2">
    <location>
        <begin position="24"/>
        <end position="43"/>
    </location>
</feature>
<dbReference type="InterPro" id="IPR000914">
    <property type="entry name" value="SBP_5_dom"/>
</dbReference>
<dbReference type="SUPFAM" id="SSF53850">
    <property type="entry name" value="Periplasmic binding protein-like II"/>
    <property type="match status" value="1"/>
</dbReference>
<dbReference type="Proteomes" id="UP001597218">
    <property type="component" value="Unassembled WGS sequence"/>
</dbReference>
<evidence type="ECO:0000256" key="2">
    <source>
        <dbReference type="SAM" id="MobiDB-lite"/>
    </source>
</evidence>
<feature type="signal peptide" evidence="3">
    <location>
        <begin position="1"/>
        <end position="19"/>
    </location>
</feature>
<evidence type="ECO:0000313" key="5">
    <source>
        <dbReference type="EMBL" id="MFD1926800.1"/>
    </source>
</evidence>
<dbReference type="Pfam" id="PF00496">
    <property type="entry name" value="SBP_bac_5"/>
    <property type="match status" value="1"/>
</dbReference>
<organism evidence="5 6">
    <name type="scientific">Sporosarcina siberiensis</name>
    <dbReference type="NCBI Taxonomy" id="1365606"/>
    <lineage>
        <taxon>Bacteria</taxon>
        <taxon>Bacillati</taxon>
        <taxon>Bacillota</taxon>
        <taxon>Bacilli</taxon>
        <taxon>Bacillales</taxon>
        <taxon>Caryophanaceae</taxon>
        <taxon>Sporosarcina</taxon>
    </lineage>
</organism>
<dbReference type="PANTHER" id="PTHR30290:SF38">
    <property type="entry name" value="D,D-DIPEPTIDE-BINDING PERIPLASMIC PROTEIN DDPA-RELATED"/>
    <property type="match status" value="1"/>
</dbReference>
<dbReference type="Gene3D" id="3.90.76.10">
    <property type="entry name" value="Dipeptide-binding Protein, Domain 1"/>
    <property type="match status" value="1"/>
</dbReference>
<sequence>MMKNIKVLLFLLMAFLLVGCNDNTEKPEGSEKPESSDEETKSEIRVALGGQPSSLDPAVTPGAPTKYTARHIFESLLTVNSEYQPVPMLAESFEISEDGKTYSFILREKVKFHNGNEMKSEDVVASMNRWIELSPVAKSVFGDSKFESEGDYKVFIQLETISSEALDVLATPKQFAGIMPKEISDAAGPEGAKEYIGTGPFKFVEWKQDQYIHFTKFDDYQGLEEEASGLSGKKEALVTDLYFDIVADPSIHLAGLQTEIYDVSLSLPQDSYEQVKANSDMKTYLSLYGNLALVYNKAEGLFTDVNMRKAVNAAIDSEEAMLGALANKDLFELNHGYMNKFQKNWYSESGKESYNLADTEKAKEYLKKAGYNGEEVTLMTTRDYEYMYKTAVVTKEQLEKAGINVTLAVYDWPTLLEKENDAGSWDMLTIGFSTVTTPSQILYLTNNQHGYTDDKKIAELLKDIAVSTSVEESQKLFSDIQEYGWNEYLPVTDYGFYYDFFGSTSKVEGMTTFEGPVLWNTKVLK</sequence>
<dbReference type="PROSITE" id="PS51257">
    <property type="entry name" value="PROKAR_LIPOPROTEIN"/>
    <property type="match status" value="1"/>
</dbReference>
<gene>
    <name evidence="5" type="ORF">ACFSFY_01765</name>
</gene>
<evidence type="ECO:0000256" key="1">
    <source>
        <dbReference type="ARBA" id="ARBA00022729"/>
    </source>
</evidence>
<dbReference type="InterPro" id="IPR039424">
    <property type="entry name" value="SBP_5"/>
</dbReference>
<protein>
    <submittedName>
        <fullName evidence="5">ABC transporter substrate-binding protein</fullName>
    </submittedName>
</protein>
<feature type="domain" description="Solute-binding protein family 5" evidence="4">
    <location>
        <begin position="84"/>
        <end position="441"/>
    </location>
</feature>
<dbReference type="Gene3D" id="3.40.190.10">
    <property type="entry name" value="Periplasmic binding protein-like II"/>
    <property type="match status" value="1"/>
</dbReference>
<dbReference type="RefSeq" id="WP_381535457.1">
    <property type="nucleotide sequence ID" value="NZ_JBHUGI010000004.1"/>
</dbReference>
<proteinExistence type="predicted"/>
<accession>A0ABW4SD90</accession>
<dbReference type="PANTHER" id="PTHR30290">
    <property type="entry name" value="PERIPLASMIC BINDING COMPONENT OF ABC TRANSPORTER"/>
    <property type="match status" value="1"/>
</dbReference>
<evidence type="ECO:0000313" key="6">
    <source>
        <dbReference type="Proteomes" id="UP001597218"/>
    </source>
</evidence>
<dbReference type="InterPro" id="IPR030678">
    <property type="entry name" value="Peptide/Ni-bd"/>
</dbReference>
<feature type="chain" id="PRO_5047030483" evidence="3">
    <location>
        <begin position="20"/>
        <end position="525"/>
    </location>
</feature>
<reference evidence="6" key="1">
    <citation type="journal article" date="2019" name="Int. J. Syst. Evol. Microbiol.">
        <title>The Global Catalogue of Microorganisms (GCM) 10K type strain sequencing project: providing services to taxonomists for standard genome sequencing and annotation.</title>
        <authorList>
            <consortium name="The Broad Institute Genomics Platform"/>
            <consortium name="The Broad Institute Genome Sequencing Center for Infectious Disease"/>
            <person name="Wu L."/>
            <person name="Ma J."/>
        </authorList>
    </citation>
    <scope>NUCLEOTIDE SEQUENCE [LARGE SCALE GENOMIC DNA]</scope>
    <source>
        <strain evidence="6">CGMCC 4.7177</strain>
    </source>
</reference>
<dbReference type="Gene3D" id="3.10.105.10">
    <property type="entry name" value="Dipeptide-binding Protein, Domain 3"/>
    <property type="match status" value="1"/>
</dbReference>
<comment type="caution">
    <text evidence="5">The sequence shown here is derived from an EMBL/GenBank/DDBJ whole genome shotgun (WGS) entry which is preliminary data.</text>
</comment>
<keyword evidence="1 3" id="KW-0732">Signal</keyword>
<keyword evidence="6" id="KW-1185">Reference proteome</keyword>